<dbReference type="Proteomes" id="UP001597185">
    <property type="component" value="Unassembled WGS sequence"/>
</dbReference>
<evidence type="ECO:0000313" key="1">
    <source>
        <dbReference type="EMBL" id="MFD1570222.1"/>
    </source>
</evidence>
<dbReference type="EMBL" id="JBHUDB010000002">
    <property type="protein sequence ID" value="MFD1570222.1"/>
    <property type="molecule type" value="Genomic_DNA"/>
</dbReference>
<gene>
    <name evidence="1" type="ORF">ACFR9T_06425</name>
</gene>
<sequence>MPSSITVGCASCGTDIETEIDEDGTVDACFGNTIVADEELVLDDAEGVGEHLDRSIPEGHIAIVYAECPDCCPNCGSSTSKTATPA</sequence>
<organism evidence="1 2">
    <name type="scientific">Halorubrum laminariae</name>
    <dbReference type="NCBI Taxonomy" id="1433523"/>
    <lineage>
        <taxon>Archaea</taxon>
        <taxon>Methanobacteriati</taxon>
        <taxon>Methanobacteriota</taxon>
        <taxon>Stenosarchaea group</taxon>
        <taxon>Halobacteria</taxon>
        <taxon>Halobacteriales</taxon>
        <taxon>Haloferacaceae</taxon>
        <taxon>Halorubrum</taxon>
    </lineage>
</organism>
<proteinExistence type="predicted"/>
<reference evidence="1 2" key="1">
    <citation type="journal article" date="2019" name="Int. J. Syst. Evol. Microbiol.">
        <title>The Global Catalogue of Microorganisms (GCM) 10K type strain sequencing project: providing services to taxonomists for standard genome sequencing and annotation.</title>
        <authorList>
            <consortium name="The Broad Institute Genomics Platform"/>
            <consortium name="The Broad Institute Genome Sequencing Center for Infectious Disease"/>
            <person name="Wu L."/>
            <person name="Ma J."/>
        </authorList>
    </citation>
    <scope>NUCLEOTIDE SEQUENCE [LARGE SCALE GENOMIC DNA]</scope>
    <source>
        <strain evidence="1 2">CGMCC 1.12689</strain>
    </source>
</reference>
<evidence type="ECO:0000313" key="2">
    <source>
        <dbReference type="Proteomes" id="UP001597185"/>
    </source>
</evidence>
<dbReference type="AlphaFoldDB" id="A0ABD6BYI9"/>
<protein>
    <submittedName>
        <fullName evidence="1">Uncharacterized protein</fullName>
    </submittedName>
</protein>
<keyword evidence="2" id="KW-1185">Reference proteome</keyword>
<accession>A0ABD6BYI9</accession>
<dbReference type="RefSeq" id="WP_256396980.1">
    <property type="nucleotide sequence ID" value="NZ_JANHDL010000004.1"/>
</dbReference>
<comment type="caution">
    <text evidence="1">The sequence shown here is derived from an EMBL/GenBank/DDBJ whole genome shotgun (WGS) entry which is preliminary data.</text>
</comment>
<name>A0ABD6BYI9_9EURY</name>